<organism evidence="1 2">
    <name type="scientific">Bacillus inaquosorum</name>
    <dbReference type="NCBI Taxonomy" id="483913"/>
    <lineage>
        <taxon>Bacteria</taxon>
        <taxon>Bacillati</taxon>
        <taxon>Bacillota</taxon>
        <taxon>Bacilli</taxon>
        <taxon>Bacillales</taxon>
        <taxon>Bacillaceae</taxon>
        <taxon>Bacillus</taxon>
    </lineage>
</organism>
<dbReference type="AlphaFoldDB" id="A0A9Q4ERZ2"/>
<dbReference type="EMBL" id="JALAXJ010000006">
    <property type="protein sequence ID" value="MCY9229380.1"/>
    <property type="molecule type" value="Genomic_DNA"/>
</dbReference>
<proteinExistence type="predicted"/>
<evidence type="ECO:0000313" key="2">
    <source>
        <dbReference type="Proteomes" id="UP001066278"/>
    </source>
</evidence>
<accession>A0A9Q4ERZ2</accession>
<name>A0A9Q4ERZ2_9BACI</name>
<gene>
    <name evidence="1" type="ORF">MOE99_08360</name>
</gene>
<comment type="caution">
    <text evidence="1">The sequence shown here is derived from an EMBL/GenBank/DDBJ whole genome shotgun (WGS) entry which is preliminary data.</text>
</comment>
<sequence length="72" mass="8502">MHVSDDIKRALVHGGYYYKHAIESANKIRDWMKVNNISNDYVKDQMVDCIENGTDQWQEFLEFLEAYDGIDD</sequence>
<protein>
    <submittedName>
        <fullName evidence="1">Uncharacterized protein</fullName>
    </submittedName>
</protein>
<dbReference type="Proteomes" id="UP001066278">
    <property type="component" value="Unassembled WGS sequence"/>
</dbReference>
<evidence type="ECO:0000313" key="1">
    <source>
        <dbReference type="EMBL" id="MCY9229380.1"/>
    </source>
</evidence>
<reference evidence="1" key="1">
    <citation type="submission" date="2022-02" db="EMBL/GenBank/DDBJ databases">
        <title>Crop Bioprotection Bacillus Genome Sequencing.</title>
        <authorList>
            <person name="Dunlap C."/>
        </authorList>
    </citation>
    <scope>NUCLEOTIDE SEQUENCE</scope>
    <source>
        <strain evidence="1">T20C13</strain>
    </source>
</reference>
<dbReference type="RefSeq" id="WP_268278784.1">
    <property type="nucleotide sequence ID" value="NZ_JALAJJ010000095.1"/>
</dbReference>